<gene>
    <name evidence="1" type="ORF">GCM10022211_14470</name>
</gene>
<dbReference type="Proteomes" id="UP001501310">
    <property type="component" value="Unassembled WGS sequence"/>
</dbReference>
<dbReference type="EMBL" id="BAAAZD010000001">
    <property type="protein sequence ID" value="GAA4003736.1"/>
    <property type="molecule type" value="Genomic_DNA"/>
</dbReference>
<comment type="caution">
    <text evidence="1">The sequence shown here is derived from an EMBL/GenBank/DDBJ whole genome shotgun (WGS) entry which is preliminary data.</text>
</comment>
<reference evidence="2" key="1">
    <citation type="journal article" date="2019" name="Int. J. Syst. Evol. Microbiol.">
        <title>The Global Catalogue of Microorganisms (GCM) 10K type strain sequencing project: providing services to taxonomists for standard genome sequencing and annotation.</title>
        <authorList>
            <consortium name="The Broad Institute Genomics Platform"/>
            <consortium name="The Broad Institute Genome Sequencing Center for Infectious Disease"/>
            <person name="Wu L."/>
            <person name="Ma J."/>
        </authorList>
    </citation>
    <scope>NUCLEOTIDE SEQUENCE [LARGE SCALE GENOMIC DNA]</scope>
    <source>
        <strain evidence="2">JCM 16603</strain>
    </source>
</reference>
<accession>A0ABP7RXN1</accession>
<name>A0ABP7RXN1_9SPHN</name>
<organism evidence="1 2">
    <name type="scientific">Sphingomonas humi</name>
    <dbReference type="NCBI Taxonomy" id="335630"/>
    <lineage>
        <taxon>Bacteria</taxon>
        <taxon>Pseudomonadati</taxon>
        <taxon>Pseudomonadota</taxon>
        <taxon>Alphaproteobacteria</taxon>
        <taxon>Sphingomonadales</taxon>
        <taxon>Sphingomonadaceae</taxon>
        <taxon>Sphingomonas</taxon>
    </lineage>
</organism>
<evidence type="ECO:0000313" key="2">
    <source>
        <dbReference type="Proteomes" id="UP001501310"/>
    </source>
</evidence>
<evidence type="ECO:0008006" key="3">
    <source>
        <dbReference type="Google" id="ProtNLM"/>
    </source>
</evidence>
<keyword evidence="2" id="KW-1185">Reference proteome</keyword>
<dbReference type="RefSeq" id="WP_344709505.1">
    <property type="nucleotide sequence ID" value="NZ_BAAAZD010000001.1"/>
</dbReference>
<proteinExistence type="predicted"/>
<sequence>MSTYAIRLNALRYDIERALDGELRKSRPDPMRIFRLRKVRATLKERFNRLFRRRR</sequence>
<evidence type="ECO:0000313" key="1">
    <source>
        <dbReference type="EMBL" id="GAA4003736.1"/>
    </source>
</evidence>
<protein>
    <recommendedName>
        <fullName evidence="3">DUF465 domain-containing protein</fullName>
    </recommendedName>
</protein>